<keyword evidence="2" id="KW-1185">Reference proteome</keyword>
<dbReference type="Gene3D" id="2.60.120.260">
    <property type="entry name" value="Galactose-binding domain-like"/>
    <property type="match status" value="1"/>
</dbReference>
<organism evidence="1 2">
    <name type="scientific">Arcticibacter pallidicorallinus</name>
    <dbReference type="NCBI Taxonomy" id="1259464"/>
    <lineage>
        <taxon>Bacteria</taxon>
        <taxon>Pseudomonadati</taxon>
        <taxon>Bacteroidota</taxon>
        <taxon>Sphingobacteriia</taxon>
        <taxon>Sphingobacteriales</taxon>
        <taxon>Sphingobacteriaceae</taxon>
        <taxon>Arcticibacter</taxon>
    </lineage>
</organism>
<dbReference type="GO" id="GO:0004553">
    <property type="term" value="F:hydrolase activity, hydrolyzing O-glycosyl compounds"/>
    <property type="evidence" value="ECO:0007669"/>
    <property type="project" value="InterPro"/>
</dbReference>
<comment type="caution">
    <text evidence="1">The sequence shown here is derived from an EMBL/GenBank/DDBJ whole genome shotgun (WGS) entry which is preliminary data.</text>
</comment>
<dbReference type="InterPro" id="IPR008979">
    <property type="entry name" value="Galactose-bd-like_sf"/>
</dbReference>
<dbReference type="OrthoDB" id="9761519at2"/>
<dbReference type="GO" id="GO:0005975">
    <property type="term" value="P:carbohydrate metabolic process"/>
    <property type="evidence" value="ECO:0007669"/>
    <property type="project" value="InterPro"/>
</dbReference>
<dbReference type="PANTHER" id="PTHR36848:SF2">
    <property type="entry name" value="SECRETED PROTEIN"/>
    <property type="match status" value="1"/>
</dbReference>
<gene>
    <name evidence="1" type="ORF">B0I27_107183</name>
</gene>
<name>A0A2T0U116_9SPHI</name>
<proteinExistence type="predicted"/>
<dbReference type="EMBL" id="PVTH01000007">
    <property type="protein sequence ID" value="PRY51595.1"/>
    <property type="molecule type" value="Genomic_DNA"/>
</dbReference>
<dbReference type="NCBIfam" id="NF045579">
    <property type="entry name" value="rhamnoside_JR"/>
    <property type="match status" value="1"/>
</dbReference>
<evidence type="ECO:0000313" key="1">
    <source>
        <dbReference type="EMBL" id="PRY51595.1"/>
    </source>
</evidence>
<dbReference type="Proteomes" id="UP000238034">
    <property type="component" value="Unassembled WGS sequence"/>
</dbReference>
<accession>A0A2T0U116</accession>
<dbReference type="SUPFAM" id="SSF49785">
    <property type="entry name" value="Galactose-binding domain-like"/>
    <property type="match status" value="1"/>
</dbReference>
<dbReference type="AlphaFoldDB" id="A0A2T0U116"/>
<dbReference type="PANTHER" id="PTHR36848">
    <property type="entry name" value="DNA-BINDING PROTEIN (PUTATIVE SECRETED PROTEIN)-RELATED"/>
    <property type="match status" value="1"/>
</dbReference>
<dbReference type="Pfam" id="PF17132">
    <property type="entry name" value="Glyco_hydro_106"/>
    <property type="match status" value="2"/>
</dbReference>
<dbReference type="RefSeq" id="WP_106293987.1">
    <property type="nucleotide sequence ID" value="NZ_PVTH01000007.1"/>
</dbReference>
<dbReference type="InterPro" id="IPR053161">
    <property type="entry name" value="Ulvan_degrading_GH"/>
</dbReference>
<sequence>MNGRKGFLTAAIFGTMFLAGSGLKAQTAGWPVVKKEMKPWTRWWWMGNAVSEADIKTSLTSFQQAGLGGVEIAPIYGVKGMEEKYISYLTPQWMKMLNTTVGTAESLGMGVDLTNGTGWPFGGPQISLDEAASKLIVQSYELKGGAKLAEKVKVKEPRQESAPLQFLTAYGDKGEVLQIADKVSADGTLNWSPKSGSWELYAVFNGKTRQMVKRSSPGGEGYTLNHFSHNALNTYLKRFDDAFEGSSPNVRAFYNDSYEVYGADWSEEFLALFQKNRGYDFRPFIREFISKEATTHQARLKSDYRETMSEMLLANFTEPWTSWARKHKGITRNQAHGSPGNLLDLYAAVDIPECETFGSSYFPIPGLRRDSADIRNVDPDPVMLKFASSAAHVAGHNLVSCETFTWLTEHFKTSLSQCKPEVEQVFLSGINHVFFHGTTYSPPKAAWPGWLFYASVDFTPANSFWQHMPGLTSYITRVQSVLQSGKSDNEILMYWPVFDAWNNAKGKDMPFKVHDIDEWLHPTPFYKNVKALQTAGYSLDFVSDLLLKKASAIGGMIRTAENASPYRVLVVPQSEMMPVETLQQMLSLAKDGATVIFQKLPADVPGLGELDKRKALLKDILSSLSFADSGNGVRKMILGKGKVIVSEDFQKALVMEGIQREAVTDSGLGFIRRQDGTSKYYYLVNHTAKVVNQDLPLNVGAKSVVLMDPQSGYTGSASFTSEGSGIKVKVQMQPGEAMIIRASSEVLTDIKPWVYLDSALPSIPVEGKWRLHFSNGGPVLPADKSLDKPADWTTFGDTDMDNFSGAGEYSVTFKLPKRKASEYILDLGKVNESARVWVNGQDAGILWSIPYQARIGKYLRPGKNTIRVEVTNLMANRIRYMDQKGIEWKKFHDINIVDINYKPLDASNWKIQPSGLAGPVVITPY</sequence>
<protein>
    <submittedName>
        <fullName evidence="1">Glycosyl hydrolase family 2</fullName>
    </submittedName>
</protein>
<reference evidence="1 2" key="1">
    <citation type="submission" date="2018-03" db="EMBL/GenBank/DDBJ databases">
        <title>Genomic Encyclopedia of Type Strains, Phase III (KMG-III): the genomes of soil and plant-associated and newly described type strains.</title>
        <authorList>
            <person name="Whitman W."/>
        </authorList>
    </citation>
    <scope>NUCLEOTIDE SEQUENCE [LARGE SCALE GENOMIC DNA]</scope>
    <source>
        <strain evidence="1 2">CGMCC 1.9313</strain>
    </source>
</reference>
<keyword evidence="1" id="KW-0378">Hydrolase</keyword>
<evidence type="ECO:0000313" key="2">
    <source>
        <dbReference type="Proteomes" id="UP000238034"/>
    </source>
</evidence>